<dbReference type="PROSITE" id="PS50887">
    <property type="entry name" value="GGDEF"/>
    <property type="match status" value="1"/>
</dbReference>
<dbReference type="Pfam" id="PF00990">
    <property type="entry name" value="GGDEF"/>
    <property type="match status" value="1"/>
</dbReference>
<dbReference type="GO" id="GO:0052621">
    <property type="term" value="F:diguanylate cyclase activity"/>
    <property type="evidence" value="ECO:0007669"/>
    <property type="project" value="TreeGrafter"/>
</dbReference>
<proteinExistence type="predicted"/>
<name>A0A161K4D2_9ZZZZ</name>
<dbReference type="GO" id="GO:0005886">
    <property type="term" value="C:plasma membrane"/>
    <property type="evidence" value="ECO:0007669"/>
    <property type="project" value="TreeGrafter"/>
</dbReference>
<evidence type="ECO:0000259" key="1">
    <source>
        <dbReference type="PROSITE" id="PS50110"/>
    </source>
</evidence>
<dbReference type="InterPro" id="IPR043128">
    <property type="entry name" value="Rev_trsase/Diguanyl_cyclase"/>
</dbReference>
<evidence type="ECO:0000259" key="2">
    <source>
        <dbReference type="PROSITE" id="PS50887"/>
    </source>
</evidence>
<dbReference type="PROSITE" id="PS50110">
    <property type="entry name" value="RESPONSE_REGULATORY"/>
    <property type="match status" value="1"/>
</dbReference>
<dbReference type="SUPFAM" id="SSF55073">
    <property type="entry name" value="Nucleotide cyclase"/>
    <property type="match status" value="1"/>
</dbReference>
<protein>
    <submittedName>
        <fullName evidence="3">Two-component response regulator</fullName>
    </submittedName>
</protein>
<dbReference type="Gene3D" id="3.40.50.2300">
    <property type="match status" value="1"/>
</dbReference>
<dbReference type="EMBL" id="CZQC01000036">
    <property type="protein sequence ID" value="CUS41146.1"/>
    <property type="molecule type" value="Genomic_DNA"/>
</dbReference>
<feature type="domain" description="Response regulatory" evidence="1">
    <location>
        <begin position="6"/>
        <end position="122"/>
    </location>
</feature>
<dbReference type="SMART" id="SM00267">
    <property type="entry name" value="GGDEF"/>
    <property type="match status" value="1"/>
</dbReference>
<dbReference type="CDD" id="cd01949">
    <property type="entry name" value="GGDEF"/>
    <property type="match status" value="1"/>
</dbReference>
<dbReference type="InterPro" id="IPR000160">
    <property type="entry name" value="GGDEF_dom"/>
</dbReference>
<dbReference type="FunFam" id="3.30.70.270:FF:000001">
    <property type="entry name" value="Diguanylate cyclase domain protein"/>
    <property type="match status" value="1"/>
</dbReference>
<evidence type="ECO:0000313" key="3">
    <source>
        <dbReference type="EMBL" id="CUS41146.1"/>
    </source>
</evidence>
<feature type="domain" description="GGDEF" evidence="2">
    <location>
        <begin position="165"/>
        <end position="302"/>
    </location>
</feature>
<sequence length="312" mass="34773">MPQDPIIIIADETLAVQAQLGACLGSAVTLVSAMNQEQLIYRLSEPSHQTDILLLDMAFVGQQLASFCKQWLESPLSRNVSLIIMGPDDDEAELAALEVGALDYIRKPLNLELCKARIEVVLRHRAQIRRLESLSSTDALTQVANRRYLDDFLLAEWRRAQREGGNIGLIMIDIDYFKGYNDNYGHVEGDKCLRRVAQTLKQQVQRPRDLVARFGGEEFAIILPSIQFDGMAVVAERLRHAIEDLAIPNAGSDVNPYVTVSMGLAWCEPRVDDDVMVLMEAADEALYAAKSAGRNRFSQTVDLASIRSLLTQ</sequence>
<gene>
    <name evidence="3" type="ORF">MGWOODY_Tha705</name>
</gene>
<dbReference type="PANTHER" id="PTHR45138:SF9">
    <property type="entry name" value="DIGUANYLATE CYCLASE DGCM-RELATED"/>
    <property type="match status" value="1"/>
</dbReference>
<dbReference type="NCBIfam" id="TIGR00254">
    <property type="entry name" value="GGDEF"/>
    <property type="match status" value="1"/>
</dbReference>
<dbReference type="GO" id="GO:0000160">
    <property type="term" value="P:phosphorelay signal transduction system"/>
    <property type="evidence" value="ECO:0007669"/>
    <property type="project" value="InterPro"/>
</dbReference>
<dbReference type="InterPro" id="IPR011006">
    <property type="entry name" value="CheY-like_superfamily"/>
</dbReference>
<dbReference type="GO" id="GO:0043709">
    <property type="term" value="P:cell adhesion involved in single-species biofilm formation"/>
    <property type="evidence" value="ECO:0007669"/>
    <property type="project" value="TreeGrafter"/>
</dbReference>
<dbReference type="PANTHER" id="PTHR45138">
    <property type="entry name" value="REGULATORY COMPONENTS OF SENSORY TRANSDUCTION SYSTEM"/>
    <property type="match status" value="1"/>
</dbReference>
<dbReference type="GO" id="GO:1902201">
    <property type="term" value="P:negative regulation of bacterial-type flagellum-dependent cell motility"/>
    <property type="evidence" value="ECO:0007669"/>
    <property type="project" value="TreeGrafter"/>
</dbReference>
<reference evidence="3" key="1">
    <citation type="submission" date="2015-10" db="EMBL/GenBank/DDBJ databases">
        <authorList>
            <person name="Gilbert D.G."/>
        </authorList>
    </citation>
    <scope>NUCLEOTIDE SEQUENCE</scope>
</reference>
<dbReference type="InterPro" id="IPR050469">
    <property type="entry name" value="Diguanylate_Cyclase"/>
</dbReference>
<dbReference type="InterPro" id="IPR029787">
    <property type="entry name" value="Nucleotide_cyclase"/>
</dbReference>
<dbReference type="AlphaFoldDB" id="A0A161K4D2"/>
<dbReference type="InterPro" id="IPR001789">
    <property type="entry name" value="Sig_transdc_resp-reg_receiver"/>
</dbReference>
<organism evidence="3">
    <name type="scientific">hydrothermal vent metagenome</name>
    <dbReference type="NCBI Taxonomy" id="652676"/>
    <lineage>
        <taxon>unclassified sequences</taxon>
        <taxon>metagenomes</taxon>
        <taxon>ecological metagenomes</taxon>
    </lineage>
</organism>
<accession>A0A161K4D2</accession>
<dbReference type="Gene3D" id="3.30.70.270">
    <property type="match status" value="1"/>
</dbReference>
<dbReference type="SUPFAM" id="SSF52172">
    <property type="entry name" value="CheY-like"/>
    <property type="match status" value="1"/>
</dbReference>